<dbReference type="PANTHER" id="PTHR43433">
    <property type="entry name" value="HYDROLASE, ALPHA/BETA FOLD FAMILY PROTEIN"/>
    <property type="match status" value="1"/>
</dbReference>
<dbReference type="InterPro" id="IPR000073">
    <property type="entry name" value="AB_hydrolase_1"/>
</dbReference>
<dbReference type="Proteomes" id="UP001143463">
    <property type="component" value="Unassembled WGS sequence"/>
</dbReference>
<gene>
    <name evidence="2" type="ORF">GCM10017577_64070</name>
</gene>
<evidence type="ECO:0000313" key="3">
    <source>
        <dbReference type="Proteomes" id="UP001143463"/>
    </source>
</evidence>
<name>A0A9W6NZV8_9PSEU</name>
<feature type="domain" description="AB hydrolase-1" evidence="1">
    <location>
        <begin position="25"/>
        <end position="274"/>
    </location>
</feature>
<dbReference type="EMBL" id="BSFQ01000044">
    <property type="protein sequence ID" value="GLL15257.1"/>
    <property type="molecule type" value="Genomic_DNA"/>
</dbReference>
<reference evidence="2" key="2">
    <citation type="submission" date="2023-01" db="EMBL/GenBank/DDBJ databases">
        <authorList>
            <person name="Sun Q."/>
            <person name="Evtushenko L."/>
        </authorList>
    </citation>
    <scope>NUCLEOTIDE SEQUENCE</scope>
    <source>
        <strain evidence="2">VKM Ac-1069</strain>
    </source>
</reference>
<sequence>MVTRYAHNGQVRIAYEDLGGAGGEPFLLVMGLGASRAWWPAGFVAALVEAGFHVVSYDQRDAGESTHFTDHEQVHPFVGLFRRRPVAYTAEDMTDDAVAVLDAMGWDTAHLFGHSLGGLLTQRFALRHPDRARTITVSGAMPSDARGLAQLRHVRLGFVLRASRLATPEDDEGHVAAGVALARRISSPGYAFDETTARTAVRRELAISHGLHDAGAQGRQTGAPWSGGRLAAVRTPTLVLHGEQDPVVRPSAARATAAAIPGARLVLLPGVGHDLPRELWPRVAGEIRALADRAAPPAATGR</sequence>
<dbReference type="RefSeq" id="WP_197040838.1">
    <property type="nucleotide sequence ID" value="NZ_BAAAUZ010000050.1"/>
</dbReference>
<dbReference type="Pfam" id="PF00561">
    <property type="entry name" value="Abhydrolase_1"/>
    <property type="match status" value="1"/>
</dbReference>
<proteinExistence type="predicted"/>
<dbReference type="InterPro" id="IPR050471">
    <property type="entry name" value="AB_hydrolase"/>
</dbReference>
<dbReference type="InterPro" id="IPR029058">
    <property type="entry name" value="AB_hydrolase_fold"/>
</dbReference>
<reference evidence="2" key="1">
    <citation type="journal article" date="2014" name="Int. J. Syst. Evol. Microbiol.">
        <title>Complete genome sequence of Corynebacterium casei LMG S-19264T (=DSM 44701T), isolated from a smear-ripened cheese.</title>
        <authorList>
            <consortium name="US DOE Joint Genome Institute (JGI-PGF)"/>
            <person name="Walter F."/>
            <person name="Albersmeier A."/>
            <person name="Kalinowski J."/>
            <person name="Ruckert C."/>
        </authorList>
    </citation>
    <scope>NUCLEOTIDE SEQUENCE</scope>
    <source>
        <strain evidence="2">VKM Ac-1069</strain>
    </source>
</reference>
<dbReference type="AlphaFoldDB" id="A0A9W6NZV8"/>
<evidence type="ECO:0000313" key="2">
    <source>
        <dbReference type="EMBL" id="GLL15257.1"/>
    </source>
</evidence>
<dbReference type="PANTHER" id="PTHR43433:SF5">
    <property type="entry name" value="AB HYDROLASE-1 DOMAIN-CONTAINING PROTEIN"/>
    <property type="match status" value="1"/>
</dbReference>
<keyword evidence="3" id="KW-1185">Reference proteome</keyword>
<evidence type="ECO:0000259" key="1">
    <source>
        <dbReference type="Pfam" id="PF00561"/>
    </source>
</evidence>
<dbReference type="Gene3D" id="3.40.50.1820">
    <property type="entry name" value="alpha/beta hydrolase"/>
    <property type="match status" value="1"/>
</dbReference>
<dbReference type="GO" id="GO:0004806">
    <property type="term" value="F:triacylglycerol lipase activity"/>
    <property type="evidence" value="ECO:0007669"/>
    <property type="project" value="TreeGrafter"/>
</dbReference>
<dbReference type="GO" id="GO:0046503">
    <property type="term" value="P:glycerolipid catabolic process"/>
    <property type="evidence" value="ECO:0007669"/>
    <property type="project" value="TreeGrafter"/>
</dbReference>
<dbReference type="SUPFAM" id="SSF53474">
    <property type="entry name" value="alpha/beta-Hydrolases"/>
    <property type="match status" value="1"/>
</dbReference>
<accession>A0A9W6NZV8</accession>
<organism evidence="2 3">
    <name type="scientific">Pseudonocardia halophobica</name>
    <dbReference type="NCBI Taxonomy" id="29401"/>
    <lineage>
        <taxon>Bacteria</taxon>
        <taxon>Bacillati</taxon>
        <taxon>Actinomycetota</taxon>
        <taxon>Actinomycetes</taxon>
        <taxon>Pseudonocardiales</taxon>
        <taxon>Pseudonocardiaceae</taxon>
        <taxon>Pseudonocardia</taxon>
    </lineage>
</organism>
<keyword evidence="2" id="KW-0378">Hydrolase</keyword>
<comment type="caution">
    <text evidence="2">The sequence shown here is derived from an EMBL/GenBank/DDBJ whole genome shotgun (WGS) entry which is preliminary data.</text>
</comment>
<protein>
    <submittedName>
        <fullName evidence="2">Alpha/beta hydrolase</fullName>
    </submittedName>
</protein>